<name>A0A9X3ANT2_9GAMM</name>
<organism evidence="1 2">
    <name type="scientific">Shewanella holmiensis</name>
    <dbReference type="NCBI Taxonomy" id="2952222"/>
    <lineage>
        <taxon>Bacteria</taxon>
        <taxon>Pseudomonadati</taxon>
        <taxon>Pseudomonadota</taxon>
        <taxon>Gammaproteobacteria</taxon>
        <taxon>Alteromonadales</taxon>
        <taxon>Shewanellaceae</taxon>
        <taxon>Shewanella</taxon>
    </lineage>
</organism>
<comment type="caution">
    <text evidence="1">The sequence shown here is derived from an EMBL/GenBank/DDBJ whole genome shotgun (WGS) entry which is preliminary data.</text>
</comment>
<dbReference type="Proteomes" id="UP001155546">
    <property type="component" value="Unassembled WGS sequence"/>
</dbReference>
<accession>A0A9X3ANT2</accession>
<dbReference type="RefSeq" id="WP_261298186.1">
    <property type="nucleotide sequence ID" value="NZ_JAMTCD010000008.1"/>
</dbReference>
<dbReference type="AlphaFoldDB" id="A0A9X3ANT2"/>
<keyword evidence="2" id="KW-1185">Reference proteome</keyword>
<dbReference type="EMBL" id="JAMTCD010000008">
    <property type="protein sequence ID" value="MCT7941806.1"/>
    <property type="molecule type" value="Genomic_DNA"/>
</dbReference>
<proteinExistence type="predicted"/>
<sequence>MSDGATNQGSNSVNHKLVILYRLEPGCLGPDGIDHIEVFCIIAQKALQSLNADICQWQLTPRFDKSLDEAQYSLAGKILTKDKATKYVQACNAELSQLEEFFEDKLTELINKYIARKHPSTE</sequence>
<evidence type="ECO:0008006" key="3">
    <source>
        <dbReference type="Google" id="ProtNLM"/>
    </source>
</evidence>
<gene>
    <name evidence="1" type="ORF">NE535_08370</name>
</gene>
<evidence type="ECO:0000313" key="2">
    <source>
        <dbReference type="Proteomes" id="UP001155546"/>
    </source>
</evidence>
<reference evidence="1" key="1">
    <citation type="journal article" date="2023" name="Int. J. Syst. Evol. Microbiol.">
        <title>&lt;i&gt;Shewanella septentrionalis&lt;/i&gt; sp. nov. and &lt;i&gt;Shewanella holmiensis&lt;/i&gt; sp. nov., isolated from Baltic Sea water and sediments.</title>
        <authorList>
            <person name="Martin-Rodriguez A.J."/>
            <person name="Thorell K."/>
            <person name="Joffre E."/>
            <person name="Jensie-Markopoulos S."/>
            <person name="Moore E.R.B."/>
            <person name="Sjoling A."/>
        </authorList>
    </citation>
    <scope>NUCLEOTIDE SEQUENCE</scope>
    <source>
        <strain evidence="1">SP1S2-7</strain>
    </source>
</reference>
<protein>
    <recommendedName>
        <fullName evidence="3">Orphan protein</fullName>
    </recommendedName>
</protein>
<evidence type="ECO:0000313" key="1">
    <source>
        <dbReference type="EMBL" id="MCT7941806.1"/>
    </source>
</evidence>